<dbReference type="Gene3D" id="3.40.50.300">
    <property type="entry name" value="P-loop containing nucleotide triphosphate hydrolases"/>
    <property type="match status" value="1"/>
</dbReference>
<accession>A0A398BR24</accession>
<evidence type="ECO:0000313" key="2">
    <source>
        <dbReference type="EMBL" id="RID90350.1"/>
    </source>
</evidence>
<organism evidence="2 3">
    <name type="scientific">Gemmobacter lutimaris</name>
    <dbReference type="NCBI Taxonomy" id="2306023"/>
    <lineage>
        <taxon>Bacteria</taxon>
        <taxon>Pseudomonadati</taxon>
        <taxon>Pseudomonadota</taxon>
        <taxon>Alphaproteobacteria</taxon>
        <taxon>Rhodobacterales</taxon>
        <taxon>Paracoccaceae</taxon>
        <taxon>Gemmobacter</taxon>
    </lineage>
</organism>
<reference evidence="2 3" key="1">
    <citation type="submission" date="2018-09" db="EMBL/GenBank/DDBJ databases">
        <title>Gemmobacter lutimaris sp. nov., a marine bacterium isolated from tidal flat.</title>
        <authorList>
            <person name="Lee D.W."/>
            <person name="Yoo Y."/>
            <person name="Kim J.-J."/>
            <person name="Kim B.S."/>
        </authorList>
    </citation>
    <scope>NUCLEOTIDE SEQUENCE [LARGE SCALE GENOMIC DNA]</scope>
    <source>
        <strain evidence="2 3">YJ-T1-11</strain>
    </source>
</reference>
<sequence length="416" mass="47006">MKLILHIGTPKTGTTSMQRWFAQNRAALTQQGIRYARAPGAENHRRLMAYARDTDKPDESFARFGITSDESHAAFRNQLQRAIAREVEAHPGMRCFVMSNEHIYSKIDRRPMAERLHALLAPLFDEIEVWLHLRPQVDLLMSNASQLIRMGRHITAASLSRPAIAPDNRFYGYGRFLDEWEPVFGAGNIRLIPFRRRPDITRALIEDLGIDMTGLTEPERVNTALDWRAVALGNTINRSLAAAGHPQRVDYFIDEMPGREKVQPGRAQARQIHTRFEEANRALEARHPELPAADLTPDWDAYPEEGNLHLLDTPCPFEPQLGHMVRRFTEELLRERWLRHSAELRLAQQRKDTAAVQRQRQKRADVAKEMKRLGIEPPAPGPATAKAADPAGPTKGPQAGKPAQKAKTPRKGAGKS</sequence>
<dbReference type="SUPFAM" id="SSF52540">
    <property type="entry name" value="P-loop containing nucleoside triphosphate hydrolases"/>
    <property type="match status" value="1"/>
</dbReference>
<evidence type="ECO:0008006" key="4">
    <source>
        <dbReference type="Google" id="ProtNLM"/>
    </source>
</evidence>
<evidence type="ECO:0000256" key="1">
    <source>
        <dbReference type="SAM" id="MobiDB-lite"/>
    </source>
</evidence>
<dbReference type="AlphaFoldDB" id="A0A398BR24"/>
<proteinExistence type="predicted"/>
<comment type="caution">
    <text evidence="2">The sequence shown here is derived from an EMBL/GenBank/DDBJ whole genome shotgun (WGS) entry which is preliminary data.</text>
</comment>
<dbReference type="InterPro" id="IPR027417">
    <property type="entry name" value="P-loop_NTPase"/>
</dbReference>
<dbReference type="Proteomes" id="UP000266649">
    <property type="component" value="Unassembled WGS sequence"/>
</dbReference>
<feature type="compositionally biased region" description="Low complexity" evidence="1">
    <location>
        <begin position="382"/>
        <end position="397"/>
    </location>
</feature>
<evidence type="ECO:0000313" key="3">
    <source>
        <dbReference type="Proteomes" id="UP000266649"/>
    </source>
</evidence>
<dbReference type="OrthoDB" id="7540582at2"/>
<protein>
    <recommendedName>
        <fullName evidence="4">Sulfotransferase family protein</fullName>
    </recommendedName>
</protein>
<gene>
    <name evidence="2" type="ORF">D2N39_18465</name>
</gene>
<feature type="compositionally biased region" description="Basic and acidic residues" evidence="1">
    <location>
        <begin position="362"/>
        <end position="374"/>
    </location>
</feature>
<keyword evidence="3" id="KW-1185">Reference proteome</keyword>
<dbReference type="EMBL" id="QXXQ01000014">
    <property type="protein sequence ID" value="RID90350.1"/>
    <property type="molecule type" value="Genomic_DNA"/>
</dbReference>
<dbReference type="RefSeq" id="WP_119136253.1">
    <property type="nucleotide sequence ID" value="NZ_QXXQ01000014.1"/>
</dbReference>
<feature type="compositionally biased region" description="Basic residues" evidence="1">
    <location>
        <begin position="407"/>
        <end position="416"/>
    </location>
</feature>
<feature type="region of interest" description="Disordered" evidence="1">
    <location>
        <begin position="348"/>
        <end position="416"/>
    </location>
</feature>
<name>A0A398BR24_9RHOB</name>